<dbReference type="KEGG" id="cpsk:Q0N40_00380"/>
<evidence type="ECO:0000256" key="14">
    <source>
        <dbReference type="SAM" id="Phobius"/>
    </source>
</evidence>
<evidence type="ECO:0000256" key="8">
    <source>
        <dbReference type="ARBA" id="ARBA00022692"/>
    </source>
</evidence>
<gene>
    <name evidence="17" type="ORF">Q0N40_00380</name>
</gene>
<evidence type="ECO:0000256" key="6">
    <source>
        <dbReference type="ARBA" id="ARBA00022475"/>
    </source>
</evidence>
<feature type="transmembrane region" description="Helical" evidence="14">
    <location>
        <begin position="518"/>
        <end position="537"/>
    </location>
</feature>
<feature type="transmembrane region" description="Helical" evidence="14">
    <location>
        <begin position="173"/>
        <end position="193"/>
    </location>
</feature>
<keyword evidence="8 14" id="KW-0812">Transmembrane</keyword>
<keyword evidence="7" id="KW-0808">Transferase</keyword>
<feature type="transmembrane region" description="Helical" evidence="14">
    <location>
        <begin position="488"/>
        <end position="506"/>
    </location>
</feature>
<evidence type="ECO:0000256" key="12">
    <source>
        <dbReference type="ARBA" id="ARBA00034030"/>
    </source>
</evidence>
<evidence type="ECO:0000256" key="10">
    <source>
        <dbReference type="ARBA" id="ARBA00023136"/>
    </source>
</evidence>
<evidence type="ECO:0000256" key="3">
    <source>
        <dbReference type="ARBA" id="ARBA00009655"/>
    </source>
</evidence>
<reference evidence="17 18" key="1">
    <citation type="submission" date="2023-10" db="EMBL/GenBank/DDBJ databases">
        <title>complete genome sequence of Corynebacterium pseudokroppenstedtii P15-C1.</title>
        <authorList>
            <person name="Bruggemann H."/>
            <person name="Poehlein A."/>
        </authorList>
    </citation>
    <scope>NUCLEOTIDE SEQUENCE [LARGE SCALE GENOMIC DNA]</scope>
    <source>
        <strain evidence="17 18">P15_C1</strain>
    </source>
</reference>
<feature type="transmembrane region" description="Helical" evidence="14">
    <location>
        <begin position="380"/>
        <end position="399"/>
    </location>
</feature>
<feature type="transmembrane region" description="Helical" evidence="14">
    <location>
        <begin position="428"/>
        <end position="447"/>
    </location>
</feature>
<feature type="transmembrane region" description="Helical" evidence="14">
    <location>
        <begin position="309"/>
        <end position="328"/>
    </location>
</feature>
<evidence type="ECO:0000259" key="16">
    <source>
        <dbReference type="Pfam" id="PF12250"/>
    </source>
</evidence>
<dbReference type="Pfam" id="PF12249">
    <property type="entry name" value="AftA_C"/>
    <property type="match status" value="1"/>
</dbReference>
<dbReference type="Proteomes" id="UP001174314">
    <property type="component" value="Chromosome"/>
</dbReference>
<accession>A0AAU0PZS5</accession>
<feature type="domain" description="Arabinofuranosyltransferase AftA N-terminal" evidence="16">
    <location>
        <begin position="78"/>
        <end position="536"/>
    </location>
</feature>
<evidence type="ECO:0000313" key="18">
    <source>
        <dbReference type="Proteomes" id="UP001174314"/>
    </source>
</evidence>
<evidence type="ECO:0000256" key="5">
    <source>
        <dbReference type="ARBA" id="ARBA00020482"/>
    </source>
</evidence>
<dbReference type="InterPro" id="IPR020963">
    <property type="entry name" value="ArabinofuranosylTrfase_AftA_N"/>
</dbReference>
<evidence type="ECO:0000256" key="7">
    <source>
        <dbReference type="ARBA" id="ARBA00022679"/>
    </source>
</evidence>
<sequence length="713" mass="76808">MAMSPLSHRYAMIYPMASNKGSDTSHKDPASTPVADSITTTHDASSVDNADAAASADPVLPSLGRTGDHIGLRRTIVNMVLAVVGGGIMALVFWRLMKATHFPAFSNSNVLKALSTLTSAILIVVVAALLIWWVHDGKQAGYGSVGKNSGAKNSDAKKEAAAPAVRRPRWRVWLTYIVTYMSPAGLVGTVLTIPLSATRLYLDGISVDQAFRTQFLTRMTAQFGLHDMAYPDIPTFYPAGWFITGGRFAHYTGLAGWAAFQPWAIITLSAAACMLVPVWQRITGSLPLATTIALTTTAIMLSMSSFEPYAAIVGMGIPAAAVFAWRAINGARWSALATAIFLGASATLYTLFTGVNALAIVVIGLVIAIRRKSFLPIIRLAGIGIGSLLIAATVWAPYIKDLLTKPHGSTDTAQHYLPADGTQIPTPMFHMTVLGFLCLVGVIWLIVRFTHPIAMPIAIAVLTYYAWVLLSMAATLHGTTLLGFRLEPPITMLLATAGVLGLRDALAHGIPALYPERFATAAPTITLVIGVLVGIAATEFAATIPWSISHSINSAYSDTDGDGHRNDGVPADSGTYYQKVADTIGREPTDTVLLADEQAFMAYRPYLEFQALTAHYANPLGKFVQRNAAIEKWSEAETPEELNSAMDDMPWRKPDAILFRGSVDDDDWALNVADDVYPSDPNVHFRSIRFNPEAFSDWTVTQVGPFIVAVRPQ</sequence>
<comment type="pathway">
    <text evidence="2">Cell wall biogenesis; cell wall polysaccharide biosynthesis.</text>
</comment>
<feature type="transmembrane region" description="Helical" evidence="14">
    <location>
        <begin position="260"/>
        <end position="279"/>
    </location>
</feature>
<evidence type="ECO:0000256" key="2">
    <source>
        <dbReference type="ARBA" id="ARBA00004776"/>
    </source>
</evidence>
<feature type="transmembrane region" description="Helical" evidence="14">
    <location>
        <begin position="454"/>
        <end position="476"/>
    </location>
</feature>
<keyword evidence="6" id="KW-1003">Cell membrane</keyword>
<dbReference type="GO" id="GO:0005886">
    <property type="term" value="C:plasma membrane"/>
    <property type="evidence" value="ECO:0007669"/>
    <property type="project" value="UniProtKB-SubCell"/>
</dbReference>
<feature type="transmembrane region" description="Helical" evidence="14">
    <location>
        <begin position="114"/>
        <end position="134"/>
    </location>
</feature>
<dbReference type="Pfam" id="PF12250">
    <property type="entry name" value="AftA_N"/>
    <property type="match status" value="1"/>
</dbReference>
<dbReference type="RefSeq" id="WP_221923961.1">
    <property type="nucleotide sequence ID" value="NZ_CP137757.1"/>
</dbReference>
<dbReference type="EMBL" id="CP137757">
    <property type="protein sequence ID" value="WPF25063.1"/>
    <property type="molecule type" value="Genomic_DNA"/>
</dbReference>
<feature type="transmembrane region" description="Helical" evidence="14">
    <location>
        <begin position="348"/>
        <end position="368"/>
    </location>
</feature>
<evidence type="ECO:0000256" key="13">
    <source>
        <dbReference type="SAM" id="MobiDB-lite"/>
    </source>
</evidence>
<organism evidence="17 18">
    <name type="scientific">Corynebacterium pseudokroppenstedtii</name>
    <dbReference type="NCBI Taxonomy" id="2804917"/>
    <lineage>
        <taxon>Bacteria</taxon>
        <taxon>Bacillati</taxon>
        <taxon>Actinomycetota</taxon>
        <taxon>Actinomycetes</taxon>
        <taxon>Mycobacteriales</taxon>
        <taxon>Corynebacteriaceae</taxon>
        <taxon>Corynebacterium</taxon>
    </lineage>
</organism>
<comment type="subcellular location">
    <subcellularLocation>
        <location evidence="1">Cell membrane</location>
        <topology evidence="1">Multi-pass membrane protein</topology>
    </subcellularLocation>
</comment>
<keyword evidence="9 14" id="KW-1133">Transmembrane helix</keyword>
<dbReference type="EC" id="2.4.2.46" evidence="4"/>
<evidence type="ECO:0000256" key="11">
    <source>
        <dbReference type="ARBA" id="ARBA00033184"/>
    </source>
</evidence>
<dbReference type="GO" id="GO:0044038">
    <property type="term" value="P:cell wall macromolecule biosynthetic process"/>
    <property type="evidence" value="ECO:0007669"/>
    <property type="project" value="InterPro"/>
</dbReference>
<evidence type="ECO:0000256" key="4">
    <source>
        <dbReference type="ARBA" id="ARBA00012037"/>
    </source>
</evidence>
<dbReference type="GO" id="GO:0016757">
    <property type="term" value="F:glycosyltransferase activity"/>
    <property type="evidence" value="ECO:0007669"/>
    <property type="project" value="InterPro"/>
</dbReference>
<dbReference type="AlphaFoldDB" id="A0AAU0PZS5"/>
<feature type="region of interest" description="Disordered" evidence="13">
    <location>
        <begin position="20"/>
        <end position="39"/>
    </location>
</feature>
<evidence type="ECO:0000256" key="9">
    <source>
        <dbReference type="ARBA" id="ARBA00022989"/>
    </source>
</evidence>
<evidence type="ECO:0000313" key="17">
    <source>
        <dbReference type="EMBL" id="WPF25063.1"/>
    </source>
</evidence>
<evidence type="ECO:0000259" key="15">
    <source>
        <dbReference type="Pfam" id="PF12249"/>
    </source>
</evidence>
<evidence type="ECO:0000256" key="1">
    <source>
        <dbReference type="ARBA" id="ARBA00004651"/>
    </source>
</evidence>
<keyword evidence="10 14" id="KW-0472">Membrane</keyword>
<comment type="catalytic activity">
    <reaction evidence="12">
        <text>Adds an alpha-D-arabinofuranosyl group from trans,octacis-decaprenylphospho-beta-D-arabinofuranose at the 5-O-position of the eighth, tenth and twelfth galactofuranose unit of the galactofuranan chain of [beta-D-galactofuranosyl-(1-&gt;5)-beta-D-galactofuranosyl-(1-&gt;6)]14-beta-D-galactofuranosyl-(1-&gt;5)-beta-D-galactofuranosyl-(1-&gt;4)-alpha-L-rhamnopyranosyl-(1-&gt;3)-N-acetyl-alpha-D-glucosaminyl-diphospho-trans,octacis-decaprenol.</text>
        <dbReference type="EC" id="2.4.2.46"/>
    </reaction>
</comment>
<feature type="transmembrane region" description="Helical" evidence="14">
    <location>
        <begin position="75"/>
        <end position="94"/>
    </location>
</feature>
<proteinExistence type="inferred from homology"/>
<name>A0AAU0PZS5_9CORY</name>
<dbReference type="InterPro" id="IPR020959">
    <property type="entry name" value="ArabinofuranosylTrfase_AftA_C"/>
</dbReference>
<comment type="similarity">
    <text evidence="3">Belongs to the glycosyltransferase 85 family.</text>
</comment>
<feature type="domain" description="Arabinofuranosyltransferase AftA C-terminal" evidence="15">
    <location>
        <begin position="544"/>
        <end position="711"/>
    </location>
</feature>
<keyword evidence="18" id="KW-1185">Reference proteome</keyword>
<protein>
    <recommendedName>
        <fullName evidence="5">Galactan 5-O-arabinofuranosyltransferase</fullName>
        <ecNumber evidence="4">2.4.2.46</ecNumber>
    </recommendedName>
    <alternativeName>
        <fullName evidence="11">Arabinofuranosyltransferase AftA</fullName>
    </alternativeName>
</protein>